<comment type="similarity">
    <text evidence="1 3">Belongs to the type-B carboxylesterase/lipase family.</text>
</comment>
<dbReference type="InterPro" id="IPR050309">
    <property type="entry name" value="Type-B_Carboxylest/Lipase"/>
</dbReference>
<dbReference type="EC" id="3.1.1.-" evidence="3"/>
<keyword evidence="2 3" id="KW-0378">Hydrolase</keyword>
<sequence>MKKILTISFLLISVLVFGQKNIIRIENGNISGIRGKNPNVLVYKGIPYAAPPVNELRWKTPQPVTNWEGIRKCEAFSASAIQNKPVPFMMYTAEFLAPQEPLSEDCLYLNVWTAAKSSAEKRPVIVWIHGGAFTSGSGSVPLYDGENMAKKGAIFVTINYRLGIFGFLSHPDLTKESEYNASGNYAILDMIAALKWVKKNIAAFGGNPQNVTIAGQSAGAFGINVLMASPLAKGLFHRVIAESGGIFGLTRKTPSLAEAELVGVKLAEKMQANSIATLRIKPADELLKLNGAMNSPIIDGYVLTEQVHEIFEKNKQNDVPLLTGWNAGDRFPRQKVLNAIDFKIDAEKKYGELSNDFLKVYPANTDEEAKESQNAMDGDILFSWQNYTWAKLQSSKGKNKAFLYHFSHVPPQFSDKQDFGAFHSAEFGYALHTLHKWNRPFQASDKILEEQMSSYWVNFAKNGNPNAKGLPDWQAFDSTNPQVMEFGKTPIYSKLPSKEQLAFWDKYFMEQSNKNK</sequence>
<organism evidence="5 6">
    <name type="scientific">Emticicia aquatica</name>
    <dbReference type="NCBI Taxonomy" id="1681835"/>
    <lineage>
        <taxon>Bacteria</taxon>
        <taxon>Pseudomonadati</taxon>
        <taxon>Bacteroidota</taxon>
        <taxon>Cytophagia</taxon>
        <taxon>Cytophagales</taxon>
        <taxon>Leadbetterellaceae</taxon>
        <taxon>Emticicia</taxon>
    </lineage>
</organism>
<evidence type="ECO:0000313" key="5">
    <source>
        <dbReference type="EMBL" id="CAH0996115.1"/>
    </source>
</evidence>
<dbReference type="GO" id="GO:0016787">
    <property type="term" value="F:hydrolase activity"/>
    <property type="evidence" value="ECO:0007669"/>
    <property type="project" value="UniProtKB-KW"/>
</dbReference>
<comment type="caution">
    <text evidence="5">The sequence shown here is derived from an EMBL/GenBank/DDBJ whole genome shotgun (WGS) entry which is preliminary data.</text>
</comment>
<name>A0ABM9AS36_9BACT</name>
<evidence type="ECO:0000259" key="4">
    <source>
        <dbReference type="Pfam" id="PF00135"/>
    </source>
</evidence>
<dbReference type="Gene3D" id="3.40.50.1820">
    <property type="entry name" value="alpha/beta hydrolase"/>
    <property type="match status" value="1"/>
</dbReference>
<dbReference type="InterPro" id="IPR002018">
    <property type="entry name" value="CarbesteraseB"/>
</dbReference>
<dbReference type="SUPFAM" id="SSF53474">
    <property type="entry name" value="alpha/beta-Hydrolases"/>
    <property type="match status" value="1"/>
</dbReference>
<evidence type="ECO:0000313" key="6">
    <source>
        <dbReference type="Proteomes" id="UP000837932"/>
    </source>
</evidence>
<proteinExistence type="inferred from homology"/>
<keyword evidence="6" id="KW-1185">Reference proteome</keyword>
<protein>
    <recommendedName>
        <fullName evidence="3">Carboxylic ester hydrolase</fullName>
        <ecNumber evidence="3">3.1.1.-</ecNumber>
    </recommendedName>
</protein>
<dbReference type="PANTHER" id="PTHR11559">
    <property type="entry name" value="CARBOXYLESTERASE"/>
    <property type="match status" value="1"/>
</dbReference>
<evidence type="ECO:0000256" key="1">
    <source>
        <dbReference type="ARBA" id="ARBA00005964"/>
    </source>
</evidence>
<feature type="domain" description="Carboxylesterase type B" evidence="4">
    <location>
        <begin position="20"/>
        <end position="504"/>
    </location>
</feature>
<dbReference type="Proteomes" id="UP000837932">
    <property type="component" value="Unassembled WGS sequence"/>
</dbReference>
<dbReference type="EMBL" id="CAKLPY010000002">
    <property type="protein sequence ID" value="CAH0996115.1"/>
    <property type="molecule type" value="Genomic_DNA"/>
</dbReference>
<dbReference type="Pfam" id="PF00135">
    <property type="entry name" value="COesterase"/>
    <property type="match status" value="1"/>
</dbReference>
<accession>A0ABM9AS36</accession>
<dbReference type="RefSeq" id="WP_238806683.1">
    <property type="nucleotide sequence ID" value="NZ_CAKLPY010000002.1"/>
</dbReference>
<reference evidence="5" key="1">
    <citation type="submission" date="2021-12" db="EMBL/GenBank/DDBJ databases">
        <authorList>
            <person name="Rodrigo-Torres L."/>
            <person name="Arahal R. D."/>
            <person name="Lucena T."/>
        </authorList>
    </citation>
    <scope>NUCLEOTIDE SEQUENCE</scope>
    <source>
        <strain evidence="5">CECT 8858</strain>
    </source>
</reference>
<evidence type="ECO:0000256" key="2">
    <source>
        <dbReference type="ARBA" id="ARBA00022801"/>
    </source>
</evidence>
<evidence type="ECO:0000256" key="3">
    <source>
        <dbReference type="RuleBase" id="RU361235"/>
    </source>
</evidence>
<dbReference type="InterPro" id="IPR029058">
    <property type="entry name" value="AB_hydrolase_fold"/>
</dbReference>
<dbReference type="InterPro" id="IPR019826">
    <property type="entry name" value="Carboxylesterase_B_AS"/>
</dbReference>
<dbReference type="PROSITE" id="PS00122">
    <property type="entry name" value="CARBOXYLESTERASE_B_1"/>
    <property type="match status" value="1"/>
</dbReference>
<gene>
    <name evidence="5" type="primary">fumD</name>
    <name evidence="5" type="ORF">EMA8858_02245</name>
</gene>